<keyword evidence="5 12" id="KW-1003">Cell membrane</keyword>
<comment type="subcellular location">
    <subcellularLocation>
        <location evidence="1 12">Cell membrane</location>
        <topology evidence="1 12">Multi-pass membrane protein</topology>
    </subcellularLocation>
</comment>
<sequence>MSTVVLVLHILIGIALVGVVLVQRSEGGGLGMGGGTMGGFMTARGSANLLTRTTSILFGAFLVTSLVLALLNRAATHHDSVFDKLPAAAAPAPATPAPGAVPSGDQPAAPAAQQPAPATTSPAPTSGEPKVPTGQ</sequence>
<dbReference type="PRINTS" id="PR01651">
    <property type="entry name" value="SECGEXPORT"/>
</dbReference>
<feature type="region of interest" description="Disordered" evidence="13">
    <location>
        <begin position="89"/>
        <end position="135"/>
    </location>
</feature>
<evidence type="ECO:0000256" key="6">
    <source>
        <dbReference type="ARBA" id="ARBA00022692"/>
    </source>
</evidence>
<organism evidence="14 15">
    <name type="scientific">Nitrospirillum amazonense</name>
    <dbReference type="NCBI Taxonomy" id="28077"/>
    <lineage>
        <taxon>Bacteria</taxon>
        <taxon>Pseudomonadati</taxon>
        <taxon>Pseudomonadota</taxon>
        <taxon>Alphaproteobacteria</taxon>
        <taxon>Rhodospirillales</taxon>
        <taxon>Azospirillaceae</taxon>
        <taxon>Nitrospirillum</taxon>
    </lineage>
</organism>
<evidence type="ECO:0000256" key="3">
    <source>
        <dbReference type="ARBA" id="ARBA00017876"/>
    </source>
</evidence>
<dbReference type="GO" id="GO:0005886">
    <property type="term" value="C:plasma membrane"/>
    <property type="evidence" value="ECO:0007669"/>
    <property type="project" value="UniProtKB-SubCell"/>
</dbReference>
<dbReference type="GO" id="GO:0065002">
    <property type="term" value="P:intracellular protein transmembrane transport"/>
    <property type="evidence" value="ECO:0007669"/>
    <property type="project" value="TreeGrafter"/>
</dbReference>
<evidence type="ECO:0000256" key="11">
    <source>
        <dbReference type="ARBA" id="ARBA00025182"/>
    </source>
</evidence>
<protein>
    <recommendedName>
        <fullName evidence="3 12">Protein-export membrane protein SecG</fullName>
    </recommendedName>
</protein>
<feature type="compositionally biased region" description="Low complexity" evidence="13">
    <location>
        <begin position="89"/>
        <end position="126"/>
    </location>
</feature>
<evidence type="ECO:0000313" key="15">
    <source>
        <dbReference type="Proteomes" id="UP000320516"/>
    </source>
</evidence>
<keyword evidence="9 12" id="KW-0811">Translocation</keyword>
<evidence type="ECO:0000256" key="10">
    <source>
        <dbReference type="ARBA" id="ARBA00023136"/>
    </source>
</evidence>
<evidence type="ECO:0000256" key="4">
    <source>
        <dbReference type="ARBA" id="ARBA00022448"/>
    </source>
</evidence>
<evidence type="ECO:0000256" key="7">
    <source>
        <dbReference type="ARBA" id="ARBA00022927"/>
    </source>
</evidence>
<dbReference type="InterPro" id="IPR004692">
    <property type="entry name" value="SecG"/>
</dbReference>
<dbReference type="EMBL" id="VITV01000002">
    <property type="protein sequence ID" value="TWB79836.1"/>
    <property type="molecule type" value="Genomic_DNA"/>
</dbReference>
<keyword evidence="10 12" id="KW-0472">Membrane</keyword>
<keyword evidence="8 12" id="KW-1133">Transmembrane helix</keyword>
<dbReference type="GO" id="GO:0043952">
    <property type="term" value="P:protein transport by the Sec complex"/>
    <property type="evidence" value="ECO:0007669"/>
    <property type="project" value="TreeGrafter"/>
</dbReference>
<comment type="similarity">
    <text evidence="2 12">Belongs to the SecG family.</text>
</comment>
<dbReference type="Proteomes" id="UP000320516">
    <property type="component" value="Unassembled WGS sequence"/>
</dbReference>
<reference evidence="14 15" key="1">
    <citation type="submission" date="2019-06" db="EMBL/GenBank/DDBJ databases">
        <title>Genomic Encyclopedia of Type Strains, Phase IV (KMG-V): Genome sequencing to study the core and pangenomes of soil and plant-associated prokaryotes.</title>
        <authorList>
            <person name="Whitman W."/>
        </authorList>
    </citation>
    <scope>NUCLEOTIDE SEQUENCE [LARGE SCALE GENOMIC DNA]</scope>
    <source>
        <strain evidence="14 15">BR 12005</strain>
    </source>
</reference>
<keyword evidence="6 12" id="KW-0812">Transmembrane</keyword>
<evidence type="ECO:0000256" key="13">
    <source>
        <dbReference type="SAM" id="MobiDB-lite"/>
    </source>
</evidence>
<evidence type="ECO:0000256" key="9">
    <source>
        <dbReference type="ARBA" id="ARBA00023010"/>
    </source>
</evidence>
<accession>A0A560K9E7</accession>
<dbReference type="NCBIfam" id="TIGR00810">
    <property type="entry name" value="secG"/>
    <property type="match status" value="1"/>
</dbReference>
<dbReference type="Pfam" id="PF03840">
    <property type="entry name" value="SecG"/>
    <property type="match status" value="1"/>
</dbReference>
<keyword evidence="4 12" id="KW-0813">Transport</keyword>
<evidence type="ECO:0000313" key="14">
    <source>
        <dbReference type="EMBL" id="TWB79836.1"/>
    </source>
</evidence>
<evidence type="ECO:0000256" key="8">
    <source>
        <dbReference type="ARBA" id="ARBA00022989"/>
    </source>
</evidence>
<evidence type="ECO:0000256" key="1">
    <source>
        <dbReference type="ARBA" id="ARBA00004651"/>
    </source>
</evidence>
<keyword evidence="7 12" id="KW-0653">Protein transport</keyword>
<dbReference type="PANTHER" id="PTHR34182:SF1">
    <property type="entry name" value="PROTEIN-EXPORT MEMBRANE PROTEIN SECG"/>
    <property type="match status" value="1"/>
</dbReference>
<feature type="transmembrane region" description="Helical" evidence="12">
    <location>
        <begin position="51"/>
        <end position="71"/>
    </location>
</feature>
<dbReference type="GO" id="GO:0015450">
    <property type="term" value="F:protein-transporting ATPase activity"/>
    <property type="evidence" value="ECO:0007669"/>
    <property type="project" value="UniProtKB-UniRule"/>
</dbReference>
<comment type="function">
    <text evidence="11 12">Involved in protein export. Participates in an early event of protein translocation.</text>
</comment>
<dbReference type="AlphaFoldDB" id="A0A560K9E7"/>
<gene>
    <name evidence="14" type="ORF">FBZ87_102258</name>
</gene>
<proteinExistence type="inferred from homology"/>
<dbReference type="RefSeq" id="WP_145609307.1">
    <property type="nucleotide sequence ID" value="NZ_JARPAF010000002.1"/>
</dbReference>
<comment type="caution">
    <text evidence="12">Lacks conserved residue(s) required for the propagation of feature annotation.</text>
</comment>
<evidence type="ECO:0000256" key="2">
    <source>
        <dbReference type="ARBA" id="ARBA00008445"/>
    </source>
</evidence>
<comment type="caution">
    <text evidence="14">The sequence shown here is derived from an EMBL/GenBank/DDBJ whole genome shotgun (WGS) entry which is preliminary data.</text>
</comment>
<dbReference type="GO" id="GO:0009306">
    <property type="term" value="P:protein secretion"/>
    <property type="evidence" value="ECO:0007669"/>
    <property type="project" value="UniProtKB-UniRule"/>
</dbReference>
<name>A0A560K9E7_9PROT</name>
<dbReference type="PANTHER" id="PTHR34182">
    <property type="entry name" value="PROTEIN-EXPORT MEMBRANE PROTEIN SECG"/>
    <property type="match status" value="1"/>
</dbReference>
<evidence type="ECO:0000256" key="5">
    <source>
        <dbReference type="ARBA" id="ARBA00022475"/>
    </source>
</evidence>
<evidence type="ECO:0000256" key="12">
    <source>
        <dbReference type="RuleBase" id="RU365087"/>
    </source>
</evidence>